<accession>A0A3R7SJX1</accession>
<dbReference type="OrthoDB" id="6355844at2759"/>
<dbReference type="InterPro" id="IPR004139">
    <property type="entry name" value="Glyco_trans_13"/>
</dbReference>
<sequence length="342" mass="38979">MSRVNAHIKFTLERVFEEYSKADKAIILEDDLDLAPDFIPFFQQTAPLLESDPKLICVNAYNYNAFRHTAHDPARLYRVHGVPAYGWMVRRTIAREMVAMWPAVNQSVDWDLWLRFAMMGSRDILIPEIPRTKHVGGGGVHVTGLEQALYYNKRPLNSVANVTLDVKAAEHVRYMKTHAAAILSAEVVRFQDHPCKVVPIPKHQVNRTFVVYLDQPNEGQNSSAYFVAARCLGFNDRDLHENLMLMYTHLSSETNSTSSAAPTPRSGRSRLVGVLSYGEPFFTRDPKDLYRPSHDDVTYAYKHPFIKGVLIRQYAMRVRPQSLEEQVALDNLNAYIVLEGSQ</sequence>
<organism evidence="14 15">
    <name type="scientific">Penaeus vannamei</name>
    <name type="common">Whiteleg shrimp</name>
    <name type="synonym">Litopenaeus vannamei</name>
    <dbReference type="NCBI Taxonomy" id="6689"/>
    <lineage>
        <taxon>Eukaryota</taxon>
        <taxon>Metazoa</taxon>
        <taxon>Ecdysozoa</taxon>
        <taxon>Arthropoda</taxon>
        <taxon>Crustacea</taxon>
        <taxon>Multicrustacea</taxon>
        <taxon>Malacostraca</taxon>
        <taxon>Eumalacostraca</taxon>
        <taxon>Eucarida</taxon>
        <taxon>Decapoda</taxon>
        <taxon>Dendrobranchiata</taxon>
        <taxon>Penaeoidea</taxon>
        <taxon>Penaeidae</taxon>
        <taxon>Penaeus</taxon>
    </lineage>
</organism>
<evidence type="ECO:0000256" key="8">
    <source>
        <dbReference type="ARBA" id="ARBA00022968"/>
    </source>
</evidence>
<dbReference type="EMBL" id="QCYY01003312">
    <property type="protein sequence ID" value="ROT64155.1"/>
    <property type="molecule type" value="Genomic_DNA"/>
</dbReference>
<evidence type="ECO:0000256" key="11">
    <source>
        <dbReference type="ARBA" id="ARBA00023136"/>
    </source>
</evidence>
<dbReference type="PANTHER" id="PTHR46396:SF1">
    <property type="entry name" value="PROTEIN O-LINKED-MANNOSE BETA-1,2-N-ACETYLGLUCOSAMINYLTRANSFERASE 1"/>
    <property type="match status" value="1"/>
</dbReference>
<evidence type="ECO:0000256" key="7">
    <source>
        <dbReference type="ARBA" id="ARBA00022723"/>
    </source>
</evidence>
<evidence type="ECO:0000256" key="9">
    <source>
        <dbReference type="ARBA" id="ARBA00022989"/>
    </source>
</evidence>
<comment type="similarity">
    <text evidence="3 13">Belongs to the glycosyltransferase 13 family.</text>
</comment>
<evidence type="ECO:0000256" key="1">
    <source>
        <dbReference type="ARBA" id="ARBA00004323"/>
    </source>
</evidence>
<gene>
    <name evidence="14" type="ORF">C7M84_017928</name>
</gene>
<keyword evidence="5" id="KW-0808">Transferase</keyword>
<keyword evidence="11" id="KW-0472">Membrane</keyword>
<reference evidence="14 15" key="2">
    <citation type="submission" date="2019-01" db="EMBL/GenBank/DDBJ databases">
        <title>The decoding of complex shrimp genome reveals the adaptation for benthos swimmer, frequently molting mechanism and breeding impact on genome.</title>
        <authorList>
            <person name="Sun Y."/>
            <person name="Gao Y."/>
            <person name="Yu Y."/>
        </authorList>
    </citation>
    <scope>NUCLEOTIDE SEQUENCE [LARGE SCALE GENOMIC DNA]</scope>
    <source>
        <tissue evidence="14">Muscle</tissue>
    </source>
</reference>
<keyword evidence="7 13" id="KW-0479">Metal-binding</keyword>
<dbReference type="GO" id="GO:0003827">
    <property type="term" value="F:alpha-1,3-mannosylglycoprotein 2-beta-N-acetylglucosaminyltransferase activity"/>
    <property type="evidence" value="ECO:0007669"/>
    <property type="project" value="UniProtKB-UniRule"/>
</dbReference>
<dbReference type="InterPro" id="IPR029044">
    <property type="entry name" value="Nucleotide-diphossugar_trans"/>
</dbReference>
<evidence type="ECO:0000256" key="10">
    <source>
        <dbReference type="ARBA" id="ARBA00023034"/>
    </source>
</evidence>
<proteinExistence type="inferred from homology"/>
<comment type="caution">
    <text evidence="14">The sequence shown here is derived from an EMBL/GenBank/DDBJ whole genome shotgun (WGS) entry which is preliminary data.</text>
</comment>
<dbReference type="GO" id="GO:0030145">
    <property type="term" value="F:manganese ion binding"/>
    <property type="evidence" value="ECO:0007669"/>
    <property type="project" value="UniProtKB-UniRule"/>
</dbReference>
<comment type="pathway">
    <text evidence="2 13">Protein modification; protein glycosylation.</text>
</comment>
<reference evidence="14 15" key="1">
    <citation type="submission" date="2018-04" db="EMBL/GenBank/DDBJ databases">
        <authorList>
            <person name="Zhang X."/>
            <person name="Yuan J."/>
            <person name="Li F."/>
            <person name="Xiang J."/>
        </authorList>
    </citation>
    <scope>NUCLEOTIDE SEQUENCE [LARGE SCALE GENOMIC DNA]</scope>
    <source>
        <tissue evidence="14">Muscle</tissue>
    </source>
</reference>
<evidence type="ECO:0000256" key="12">
    <source>
        <dbReference type="ARBA" id="ARBA00023211"/>
    </source>
</evidence>
<dbReference type="GO" id="GO:0047223">
    <property type="term" value="F:beta-1,3-galactosyl-O-glycosyl-glycoprotein beta-1,3-N-acetylglucosaminyltransferase activity"/>
    <property type="evidence" value="ECO:0007669"/>
    <property type="project" value="TreeGrafter"/>
</dbReference>
<dbReference type="GO" id="GO:0000139">
    <property type="term" value="C:Golgi membrane"/>
    <property type="evidence" value="ECO:0007669"/>
    <property type="project" value="UniProtKB-SubCell"/>
</dbReference>
<dbReference type="UniPathway" id="UPA00378"/>
<keyword evidence="4 13" id="KW-0328">Glycosyltransferase</keyword>
<dbReference type="PANTHER" id="PTHR46396">
    <property type="entry name" value="PROTEIN O-LINKED-MANNOSE BETA-1,2-N-ACETYLGLUCOSAMINYLTRANSFERASE 1"/>
    <property type="match status" value="1"/>
</dbReference>
<comment type="cofactor">
    <cofactor evidence="13">
        <name>Mn(2+)</name>
        <dbReference type="ChEBI" id="CHEBI:29035"/>
    </cofactor>
    <text evidence="13">The cofactor is mostly bound to the substrate.</text>
</comment>
<protein>
    <recommendedName>
        <fullName evidence="13">Alpha-1,3-mannosyl-glycoprotein 2-beta-N-acetylglucosaminyltransferase</fullName>
        <shortName evidence="13">GNT-I</shortName>
        <shortName evidence="13">GlcNAc-T I</shortName>
        <ecNumber evidence="13">2.4.1.101</ecNumber>
    </recommendedName>
    <alternativeName>
        <fullName evidence="13">N-glycosyl-oligosaccharide-glycoprotein N-acetylglucosaminyltransferase I</fullName>
    </alternativeName>
</protein>
<dbReference type="EC" id="2.4.1.101" evidence="13"/>
<evidence type="ECO:0000313" key="14">
    <source>
        <dbReference type="EMBL" id="ROT64155.1"/>
    </source>
</evidence>
<evidence type="ECO:0000256" key="5">
    <source>
        <dbReference type="ARBA" id="ARBA00022679"/>
    </source>
</evidence>
<comment type="catalytic activity">
    <reaction evidence="13">
        <text>N(4)-(alpha-D-Man-(1-&gt;3)-[alpha-D-Man-(1-&gt;3)-[alpha-D-Man-(1-&gt;6)]-alpha-D-Man-(1-&gt;6)]-beta-D-Man-(1-&gt;4)-beta-D-GlcNAc-(1-&gt;4)-beta-D-GlcNAc)-L-asparaginyl-[protein] (N-glucan mannose isomer 5A1,2) + UDP-N-acetyl-alpha-D-glucosamine = N(4)-{beta-D-GlcNAc-(1-&gt;2)-alpha-D-Man-(1-&gt;3)-[alpha-D-Man-(1-&gt;3)-[alpha-D-Man-(1-&gt;6)]-alpha-D-Man-(1-&gt;6)]-beta-D-Man-(1-&gt;4)-beta-D-GlcNAc-(1-&gt;4)-beta-D-GlcNAc}-L-asparaginyl-[protein] + UDP + H(+)</text>
        <dbReference type="Rhea" id="RHEA:11456"/>
        <dbReference type="Rhea" id="RHEA-COMP:14367"/>
        <dbReference type="Rhea" id="RHEA-COMP:14368"/>
        <dbReference type="ChEBI" id="CHEBI:15378"/>
        <dbReference type="ChEBI" id="CHEBI:57705"/>
        <dbReference type="ChEBI" id="CHEBI:58223"/>
        <dbReference type="ChEBI" id="CHEBI:59087"/>
        <dbReference type="ChEBI" id="CHEBI:60625"/>
        <dbReference type="EC" id="2.4.1.101"/>
    </reaction>
</comment>
<keyword evidence="15" id="KW-1185">Reference proteome</keyword>
<keyword evidence="8 13" id="KW-0735">Signal-anchor</keyword>
<dbReference type="GO" id="GO:0016266">
    <property type="term" value="P:protein O-linked glycosylation via N-acetyl-galactosamine"/>
    <property type="evidence" value="ECO:0007669"/>
    <property type="project" value="TreeGrafter"/>
</dbReference>
<evidence type="ECO:0000256" key="4">
    <source>
        <dbReference type="ARBA" id="ARBA00022676"/>
    </source>
</evidence>
<dbReference type="AlphaFoldDB" id="A0A3R7SJX1"/>
<keyword evidence="9" id="KW-1133">Transmembrane helix</keyword>
<dbReference type="Pfam" id="PF03071">
    <property type="entry name" value="GNT-I"/>
    <property type="match status" value="1"/>
</dbReference>
<keyword evidence="6" id="KW-0812">Transmembrane</keyword>
<name>A0A3R7SJX1_PENVA</name>
<dbReference type="Gene3D" id="3.90.550.10">
    <property type="entry name" value="Spore Coat Polysaccharide Biosynthesis Protein SpsA, Chain A"/>
    <property type="match status" value="1"/>
</dbReference>
<evidence type="ECO:0000256" key="6">
    <source>
        <dbReference type="ARBA" id="ARBA00022692"/>
    </source>
</evidence>
<evidence type="ECO:0000256" key="13">
    <source>
        <dbReference type="RuleBase" id="RU368119"/>
    </source>
</evidence>
<dbReference type="SUPFAM" id="SSF53448">
    <property type="entry name" value="Nucleotide-diphospho-sugar transferases"/>
    <property type="match status" value="1"/>
</dbReference>
<evidence type="ECO:0000256" key="3">
    <source>
        <dbReference type="ARBA" id="ARBA00006492"/>
    </source>
</evidence>
<keyword evidence="10 13" id="KW-0333">Golgi apparatus</keyword>
<evidence type="ECO:0000313" key="15">
    <source>
        <dbReference type="Proteomes" id="UP000283509"/>
    </source>
</evidence>
<comment type="function">
    <text evidence="13">Initiates complex N-linked carbohydrate formation. Essential for the conversion of high-mannose to hybrid and complex N-glycans.</text>
</comment>
<comment type="subcellular location">
    <subcellularLocation>
        <location evidence="1 13">Golgi apparatus membrane</location>
        <topology evidence="1 13">Single-pass type II membrane protein</topology>
    </subcellularLocation>
</comment>
<keyword evidence="12 13" id="KW-0464">Manganese</keyword>
<dbReference type="Proteomes" id="UP000283509">
    <property type="component" value="Unassembled WGS sequence"/>
</dbReference>
<dbReference type="InterPro" id="IPR052463">
    <property type="entry name" value="O-linked_mannose_GnT"/>
</dbReference>
<evidence type="ECO:0000256" key="2">
    <source>
        <dbReference type="ARBA" id="ARBA00004922"/>
    </source>
</evidence>